<evidence type="ECO:0000313" key="3">
    <source>
        <dbReference type="Proteomes" id="UP000692954"/>
    </source>
</evidence>
<dbReference type="Proteomes" id="UP000692954">
    <property type="component" value="Unassembled WGS sequence"/>
</dbReference>
<dbReference type="EMBL" id="CAJJDN010000250">
    <property type="protein sequence ID" value="CAD8129908.1"/>
    <property type="molecule type" value="Genomic_DNA"/>
</dbReference>
<gene>
    <name evidence="2" type="ORF">PSON_ATCC_30995.1.T2500013</name>
</gene>
<sequence length="133" mass="15569">MYTPEISEPLHSNLIEYSEDINKAPPLFICYDINNKLPIQLELINYIIDVQPGMARIEMQQTYRTQNQQIPIQLEYMFIIDKQSVVRKIVAELEEEKVLGIVKELGSKIRIQIQRKALTRRNNDIKLTGQINN</sequence>
<dbReference type="PROSITE" id="PS51468">
    <property type="entry name" value="VIT"/>
    <property type="match status" value="1"/>
</dbReference>
<name>A0A8S1RNW0_9CILI</name>
<comment type="caution">
    <text evidence="2">The sequence shown here is derived from an EMBL/GenBank/DDBJ whole genome shotgun (WGS) entry which is preliminary data.</text>
</comment>
<keyword evidence="3" id="KW-1185">Reference proteome</keyword>
<evidence type="ECO:0000313" key="2">
    <source>
        <dbReference type="EMBL" id="CAD8129908.1"/>
    </source>
</evidence>
<dbReference type="AlphaFoldDB" id="A0A8S1RNW0"/>
<dbReference type="InterPro" id="IPR013694">
    <property type="entry name" value="VIT"/>
</dbReference>
<protein>
    <recommendedName>
        <fullName evidence="1">VIT domain-containing protein</fullName>
    </recommendedName>
</protein>
<reference evidence="2" key="1">
    <citation type="submission" date="2021-01" db="EMBL/GenBank/DDBJ databases">
        <authorList>
            <consortium name="Genoscope - CEA"/>
            <person name="William W."/>
        </authorList>
    </citation>
    <scope>NUCLEOTIDE SEQUENCE</scope>
</reference>
<evidence type="ECO:0000259" key="1">
    <source>
        <dbReference type="PROSITE" id="PS51468"/>
    </source>
</evidence>
<feature type="domain" description="VIT" evidence="1">
    <location>
        <begin position="25"/>
        <end position="133"/>
    </location>
</feature>
<accession>A0A8S1RNW0</accession>
<organism evidence="2 3">
    <name type="scientific">Paramecium sonneborni</name>
    <dbReference type="NCBI Taxonomy" id="65129"/>
    <lineage>
        <taxon>Eukaryota</taxon>
        <taxon>Sar</taxon>
        <taxon>Alveolata</taxon>
        <taxon>Ciliophora</taxon>
        <taxon>Intramacronucleata</taxon>
        <taxon>Oligohymenophorea</taxon>
        <taxon>Peniculida</taxon>
        <taxon>Parameciidae</taxon>
        <taxon>Paramecium</taxon>
    </lineage>
</organism>
<proteinExistence type="predicted"/>